<feature type="region of interest" description="Disordered" evidence="10">
    <location>
        <begin position="1278"/>
        <end position="1305"/>
    </location>
</feature>
<comment type="subcellular location">
    <subcellularLocation>
        <location evidence="1">Nucleus</location>
    </subcellularLocation>
</comment>
<feature type="compositionally biased region" description="Acidic residues" evidence="10">
    <location>
        <begin position="1281"/>
        <end position="1302"/>
    </location>
</feature>
<evidence type="ECO:0000256" key="5">
    <source>
        <dbReference type="ARBA" id="ARBA00022833"/>
    </source>
</evidence>
<feature type="domain" description="C2H2-type" evidence="11">
    <location>
        <begin position="1947"/>
        <end position="1976"/>
    </location>
</feature>
<proteinExistence type="predicted"/>
<feature type="domain" description="C2H2-type" evidence="11">
    <location>
        <begin position="146"/>
        <end position="173"/>
    </location>
</feature>
<keyword evidence="4 9" id="KW-0863">Zinc-finger</keyword>
<dbReference type="PROSITE" id="PS00028">
    <property type="entry name" value="ZINC_FINGER_C2H2_1"/>
    <property type="match status" value="8"/>
</dbReference>
<feature type="compositionally biased region" description="Polar residues" evidence="10">
    <location>
        <begin position="223"/>
        <end position="233"/>
    </location>
</feature>
<evidence type="ECO:0000256" key="1">
    <source>
        <dbReference type="ARBA" id="ARBA00004123"/>
    </source>
</evidence>
<feature type="region of interest" description="Disordered" evidence="10">
    <location>
        <begin position="1003"/>
        <end position="1035"/>
    </location>
</feature>
<dbReference type="RefSeq" id="XP_023934047.2">
    <property type="nucleotide sequence ID" value="XM_024078279.2"/>
</dbReference>
<evidence type="ECO:0000313" key="13">
    <source>
        <dbReference type="Proteomes" id="UP001652582"/>
    </source>
</evidence>
<evidence type="ECO:0000256" key="3">
    <source>
        <dbReference type="ARBA" id="ARBA00022737"/>
    </source>
</evidence>
<keyword evidence="3" id="KW-0677">Repeat</keyword>
<protein>
    <submittedName>
        <fullName evidence="14">Uncharacterized protein LOC112043028 isoform X1</fullName>
    </submittedName>
</protein>
<dbReference type="SUPFAM" id="SSF57667">
    <property type="entry name" value="beta-beta-alpha zinc fingers"/>
    <property type="match status" value="7"/>
</dbReference>
<evidence type="ECO:0000256" key="9">
    <source>
        <dbReference type="PROSITE-ProRule" id="PRU00042"/>
    </source>
</evidence>
<feature type="domain" description="C2H2-type" evidence="11">
    <location>
        <begin position="174"/>
        <end position="199"/>
    </location>
</feature>
<feature type="region of interest" description="Disordered" evidence="10">
    <location>
        <begin position="1835"/>
        <end position="1876"/>
    </location>
</feature>
<organism evidence="13 14">
    <name type="scientific">Bicyclus anynana</name>
    <name type="common">Squinting bush brown butterfly</name>
    <dbReference type="NCBI Taxonomy" id="110368"/>
    <lineage>
        <taxon>Eukaryota</taxon>
        <taxon>Metazoa</taxon>
        <taxon>Ecdysozoa</taxon>
        <taxon>Arthropoda</taxon>
        <taxon>Hexapoda</taxon>
        <taxon>Insecta</taxon>
        <taxon>Pterygota</taxon>
        <taxon>Neoptera</taxon>
        <taxon>Endopterygota</taxon>
        <taxon>Lepidoptera</taxon>
        <taxon>Glossata</taxon>
        <taxon>Ditrysia</taxon>
        <taxon>Papilionoidea</taxon>
        <taxon>Nymphalidae</taxon>
        <taxon>Satyrinae</taxon>
        <taxon>Satyrini</taxon>
        <taxon>Mycalesina</taxon>
        <taxon>Bicyclus</taxon>
    </lineage>
</organism>
<feature type="domain" description="C2H2-type" evidence="11">
    <location>
        <begin position="1919"/>
        <end position="1946"/>
    </location>
</feature>
<dbReference type="PROSITE" id="PS50157">
    <property type="entry name" value="ZINC_FINGER_C2H2_2"/>
    <property type="match status" value="8"/>
</dbReference>
<reference evidence="13" key="1">
    <citation type="submission" date="2025-05" db="UniProtKB">
        <authorList>
            <consortium name="RefSeq"/>
        </authorList>
    </citation>
    <scope>NUCLEOTIDE SEQUENCE [LARGE SCALE GENOMIC DNA]</scope>
</reference>
<feature type="domain" description="C2H2-type" evidence="11">
    <location>
        <begin position="1197"/>
        <end position="1224"/>
    </location>
</feature>
<feature type="domain" description="CCHC HIVEP-type" evidence="12">
    <location>
        <begin position="427"/>
        <end position="457"/>
    </location>
</feature>
<evidence type="ECO:0000259" key="11">
    <source>
        <dbReference type="PROSITE" id="PS50157"/>
    </source>
</evidence>
<keyword evidence="8" id="KW-0539">Nucleus</keyword>
<dbReference type="Pfam" id="PF00096">
    <property type="entry name" value="zf-C2H2"/>
    <property type="match status" value="4"/>
</dbReference>
<keyword evidence="6" id="KW-0805">Transcription regulation</keyword>
<feature type="region of interest" description="Disordered" evidence="10">
    <location>
        <begin position="561"/>
        <end position="590"/>
    </location>
</feature>
<dbReference type="OrthoDB" id="10042249at2759"/>
<dbReference type="InterPro" id="IPR036236">
    <property type="entry name" value="Znf_C2H2_sf"/>
</dbReference>
<dbReference type="SMART" id="SM00451">
    <property type="entry name" value="ZnF_U1"/>
    <property type="match status" value="4"/>
</dbReference>
<keyword evidence="5" id="KW-0862">Zinc</keyword>
<evidence type="ECO:0000256" key="2">
    <source>
        <dbReference type="ARBA" id="ARBA00022723"/>
    </source>
</evidence>
<keyword evidence="13" id="KW-1185">Reference proteome</keyword>
<dbReference type="InterPro" id="IPR003604">
    <property type="entry name" value="Matrin/U1-like-C_Znf_C2H2"/>
</dbReference>
<name>A0A6J1MML7_BICAN</name>
<feature type="region of interest" description="Disordered" evidence="10">
    <location>
        <begin position="212"/>
        <end position="258"/>
    </location>
</feature>
<accession>A0A6J1MML7</accession>
<feature type="compositionally biased region" description="Polar residues" evidence="10">
    <location>
        <begin position="817"/>
        <end position="835"/>
    </location>
</feature>
<evidence type="ECO:0000256" key="10">
    <source>
        <dbReference type="SAM" id="MobiDB-lite"/>
    </source>
</evidence>
<dbReference type="PROSITE" id="PS51811">
    <property type="entry name" value="ZF_CCHC_HIVEP"/>
    <property type="match status" value="1"/>
</dbReference>
<feature type="compositionally biased region" description="Polar residues" evidence="10">
    <location>
        <begin position="1837"/>
        <end position="1854"/>
    </location>
</feature>
<feature type="domain" description="C2H2-type" evidence="11">
    <location>
        <begin position="1633"/>
        <end position="1657"/>
    </location>
</feature>
<feature type="compositionally biased region" description="Basic and acidic residues" evidence="10">
    <location>
        <begin position="1856"/>
        <end position="1865"/>
    </location>
</feature>
<feature type="domain" description="C2H2-type" evidence="11">
    <location>
        <begin position="1992"/>
        <end position="2021"/>
    </location>
</feature>
<evidence type="ECO:0000256" key="8">
    <source>
        <dbReference type="ARBA" id="ARBA00023242"/>
    </source>
</evidence>
<dbReference type="InterPro" id="IPR013087">
    <property type="entry name" value="Znf_C2H2_type"/>
</dbReference>
<dbReference type="InterPro" id="IPR034729">
    <property type="entry name" value="Znf_CCHC_HIVEP"/>
</dbReference>
<sequence>MPLTQEKRLDNNFSNNNDHSYLHKKFKKMASTMSMLPGSSIKGEESGRQGTSLLQVTSSSTITNGSISAAHPEIEKIKDIIYDKRSFDVEKNVQTNFNEENFRLNDVNNFVQIPGKTSFSEEFLNKTENLENDFIKETYSGGAGRYICPYCKISCAKPSVLQKHIRAHTNERPYPCIPCGFAFKTKSNLYKHRRSRTHALRLQGADIATAINDDDLSGDSESDTSIPPTSLSGSDRDQSSDTSMIRSEKRPNEFSSPELTNDCNNILLHSISSLNDNNKSKAIYKPKFRAAFYHGMDDKDKIKKTISQNTDFLTHISKIISDNEAIVDVIETPLQKKYGKIKQIAESKQFLNDIEITADQTPLNLTKSSYDTDNLMRKRSHSDSFAQIVDDQKHPLNPEGSIIKDLLLKTKANGLNPVTSELVDGLGPLYVCSLCQIVYRSADNLEIHRLYYCKGALSNNPPIVNNAQKELKSGRPENVFVRSNSINVRFPDNVMTPVSRVNISAQSPPIKHKPDNIVILKADSNDVIAPLPSPGPLLGNTRLVDTRIPSEFNKKTETLKIRPKESSPKRRLDSRSETYSPRLLDNLSPRSADLYSQPKMRCMEINTPLRPMEEMSPHVRHNSTSLQMFGGEVKIVDHSGSTTTLRIEPSKTQLSPILIHQNLSPSKYAIDSEASSVVVRSGLHSGGTIVHNPPTPKDTISTAQIQTSRISVSTPTAQNSNLLNIHDITHFQFPPLSAITAYNPLTLPPLSPSSSPNGATTIFHGGKMIPHVPGIPGPNTPGLLVGNNSTQIKNVCLKNVKSENILDSVSLNMQTGKGSTSYDRVFNSKSPNTKQSHYDIERHKQNKDNYNSELQTLSTVPVIKIKHVDEPIVSTPYPANNNVKVAVRFEGATKRNAEGFPRMPVLKENSNYLLIKKKIKDPNIPIPKNVDSKSETEMKNFNFENLITKVEIYNNQIQSSSEVQKNCTTTETCATSLQNERSETSYFQKNLAAKSLNDERKPKFLRPSTLPLKPGTFTPKKHHGITPNANTMPLISPETPRPAKAYGQLYLNGNAYTYLGLKCSTKVFYCTINRPQPTYVPNQHFLSMYSNWQLLSELTPDPLGLSASSAMSLYDSRHRPQNVAVSVIKQDLILTHSSQWNKNSKDNKQSIPFMDSNKSEELRNIAENIATSKKELTGGFESNEEYTYVRGRGRGRYVCSECGIRCKKPSMLKKHIRTHTDVRPYTCVHCVFSRHFSFKTKGNLTKHMKSKAHYKKCSELGINPNDGNDVEGIEMAQCSGETDDDTDSEGDEGNEGETESSDTEICKSRLPEHEAAHCLLSLGGCRPATSATPGLITSARPSTYPYTPIMLDSEADNSTEKLQAVRTPISDSIMDVDNEPMDLSKNEIRPPNTVPEIPTARESSVLASLASNTAKLPQHHSQWVNGEPMLHTYLTERALLDSKIKQSQQTCNPKTRKIDLENSMFPNKDFEKSQKKNLNTSLVKISASATANRVTKENNIIGDVPFNSTMTINTITTARTPTNLHLENSNYMKHAQITLLKTLDNPLDRHSDIPNDDNNGSNIFLEEKARSDDSADVNEIKRPPSEYDSAGTIAITEGADFESTSYSTEKLMDENQRVCYFCNETFTKPPRPFRCTICAVSFRTKGHLLVHERSTSHNIKISMAPNSENAKHVVSEYLKHSRINSISLDDSVQNHADLSSDEGDGSKISMEEKTKIDDNMDDDGIKLSEYEPLRSKDLTERIDLDNEDGWKDCDFCNKMFKESAQLKLHLNIHYMEKPFRCSVCDVTYRAKGYLQKNVRSTYNNNKTTKKPNSENAKYVVSEYLKHARINPIKSLDDSLQNHPDVSSDELNSNKVPLDEKSRVEDNSESDGIKLPSPEYDSVAPKVVIGVGGVAFKVTKGKEFEGSSYSPGKLMEDGRRVCDFCNKTFTKPSQLRLHLNIHYMERPFRCSICAVSFRTRGHLQKHERSASHHNKVSMTSTFGAATSFNPRPFRCSDCNIAFRIHGHLAKHLRSKMHVMRLECLFKLPFGTFTEIERAGLSLTDIDTTDCASSLASLQSLARKLHEKDPTKLEYREPSGSLPTLPATSRDSSEEDDSGVISEKTCDSVNDSEFKTIENDKGHDTELRVNYSATDN</sequence>
<evidence type="ECO:0000256" key="7">
    <source>
        <dbReference type="ARBA" id="ARBA00023163"/>
    </source>
</evidence>
<dbReference type="GeneID" id="112043028"/>
<dbReference type="Proteomes" id="UP001652582">
    <property type="component" value="Chromosome 1"/>
</dbReference>
<gene>
    <name evidence="14" type="primary">LOC112043028</name>
</gene>
<evidence type="ECO:0000259" key="12">
    <source>
        <dbReference type="PROSITE" id="PS51811"/>
    </source>
</evidence>
<evidence type="ECO:0000256" key="4">
    <source>
        <dbReference type="ARBA" id="ARBA00022771"/>
    </source>
</evidence>
<keyword evidence="2" id="KW-0479">Metal-binding</keyword>
<dbReference type="InterPro" id="IPR051969">
    <property type="entry name" value="Zinc-finger_DNA-bd_regulators"/>
</dbReference>
<reference evidence="14" key="2">
    <citation type="submission" date="2025-08" db="UniProtKB">
        <authorList>
            <consortium name="RefSeq"/>
        </authorList>
    </citation>
    <scope>IDENTIFICATION</scope>
</reference>
<feature type="region of interest" description="Disordered" evidence="10">
    <location>
        <begin position="2067"/>
        <end position="2103"/>
    </location>
</feature>
<evidence type="ECO:0000313" key="14">
    <source>
        <dbReference type="RefSeq" id="XP_023934047.2"/>
    </source>
</evidence>
<evidence type="ECO:0000256" key="6">
    <source>
        <dbReference type="ARBA" id="ARBA00023015"/>
    </source>
</evidence>
<keyword evidence="7" id="KW-0804">Transcription</keyword>
<feature type="domain" description="C2H2-type" evidence="11">
    <location>
        <begin position="1751"/>
        <end position="1778"/>
    </location>
</feature>
<feature type="region of interest" description="Disordered" evidence="10">
    <location>
        <begin position="817"/>
        <end position="836"/>
    </location>
</feature>
<feature type="compositionally biased region" description="Basic and acidic residues" evidence="10">
    <location>
        <begin position="561"/>
        <end position="576"/>
    </location>
</feature>
<dbReference type="PANTHER" id="PTHR45944">
    <property type="entry name" value="SCHNURRI, ISOFORM F"/>
    <property type="match status" value="1"/>
</dbReference>
<dbReference type="PANTHER" id="PTHR45944:SF2">
    <property type="entry name" value="SCHNURRI, ISOFORM F"/>
    <property type="match status" value="1"/>
</dbReference>
<dbReference type="Gene3D" id="3.30.160.60">
    <property type="entry name" value="Classic Zinc Finger"/>
    <property type="match status" value="9"/>
</dbReference>
<feature type="compositionally biased region" description="Acidic residues" evidence="10">
    <location>
        <begin position="212"/>
        <end position="222"/>
    </location>
</feature>
<dbReference type="SMART" id="SM00355">
    <property type="entry name" value="ZnF_C2H2"/>
    <property type="match status" value="10"/>
</dbReference>